<dbReference type="SUPFAM" id="SSF53633">
    <property type="entry name" value="Carbamate kinase-like"/>
    <property type="match status" value="1"/>
</dbReference>
<dbReference type="InterPro" id="IPR036393">
    <property type="entry name" value="AceGlu_kinase-like_sf"/>
</dbReference>
<dbReference type="EMBL" id="BSFL01000003">
    <property type="protein sequence ID" value="GLK80700.1"/>
    <property type="molecule type" value="Genomic_DNA"/>
</dbReference>
<gene>
    <name evidence="2" type="ORF">GCM10008174_24410</name>
</gene>
<name>A0A9W6JN54_9HYPH</name>
<feature type="domain" description="Aspartate/glutamate/uridylate kinase" evidence="1">
    <location>
        <begin position="16"/>
        <end position="85"/>
    </location>
</feature>
<reference evidence="2" key="2">
    <citation type="submission" date="2023-01" db="EMBL/GenBank/DDBJ databases">
        <authorList>
            <person name="Sun Q."/>
            <person name="Evtushenko L."/>
        </authorList>
    </citation>
    <scope>NUCLEOTIDE SEQUENCE</scope>
    <source>
        <strain evidence="2">VKM B-2748</strain>
    </source>
</reference>
<protein>
    <recommendedName>
        <fullName evidence="1">Aspartate/glutamate/uridylate kinase domain-containing protein</fullName>
    </recommendedName>
</protein>
<accession>A0A9W6JN54</accession>
<sequence length="205" mass="21468">MGLDAARMKRRPLLSVVKLGGSLFEADALDALLDASAWRGAVVVAGGGPFADAVRAAQKRRGFDDATAHRMAILAMEQSALMLAARRPDLRPCATPEAFAAARGRGAIWLPARMALEADLPASWDVTSDSLALWLAITLGAAQAVFVKAAPAPAAEDPKTWAESGLVDPYLPLLAARYEGRVALIGDASPTALDQALDGLERRAA</sequence>
<dbReference type="AlphaFoldDB" id="A0A9W6JN54"/>
<evidence type="ECO:0000313" key="2">
    <source>
        <dbReference type="EMBL" id="GLK80700.1"/>
    </source>
</evidence>
<dbReference type="Gene3D" id="3.40.1160.10">
    <property type="entry name" value="Acetylglutamate kinase-like"/>
    <property type="match status" value="1"/>
</dbReference>
<comment type="caution">
    <text evidence="2">The sequence shown here is derived from an EMBL/GenBank/DDBJ whole genome shotgun (WGS) entry which is preliminary data.</text>
</comment>
<dbReference type="Pfam" id="PF00696">
    <property type="entry name" value="AA_kinase"/>
    <property type="match status" value="1"/>
</dbReference>
<organism evidence="2 3">
    <name type="scientific">Methylopila turkensis</name>
    <dbReference type="NCBI Taxonomy" id="1437816"/>
    <lineage>
        <taxon>Bacteria</taxon>
        <taxon>Pseudomonadati</taxon>
        <taxon>Pseudomonadota</taxon>
        <taxon>Alphaproteobacteria</taxon>
        <taxon>Hyphomicrobiales</taxon>
        <taxon>Methylopilaceae</taxon>
        <taxon>Methylopila</taxon>
    </lineage>
</organism>
<keyword evidence="3" id="KW-1185">Reference proteome</keyword>
<evidence type="ECO:0000259" key="1">
    <source>
        <dbReference type="Pfam" id="PF00696"/>
    </source>
</evidence>
<dbReference type="InterPro" id="IPR001048">
    <property type="entry name" value="Asp/Glu/Uridylate_kinase"/>
</dbReference>
<proteinExistence type="predicted"/>
<evidence type="ECO:0000313" key="3">
    <source>
        <dbReference type="Proteomes" id="UP001143309"/>
    </source>
</evidence>
<reference evidence="2" key="1">
    <citation type="journal article" date="2014" name="Int. J. Syst. Evol. Microbiol.">
        <title>Complete genome sequence of Corynebacterium casei LMG S-19264T (=DSM 44701T), isolated from a smear-ripened cheese.</title>
        <authorList>
            <consortium name="US DOE Joint Genome Institute (JGI-PGF)"/>
            <person name="Walter F."/>
            <person name="Albersmeier A."/>
            <person name="Kalinowski J."/>
            <person name="Ruckert C."/>
        </authorList>
    </citation>
    <scope>NUCLEOTIDE SEQUENCE</scope>
    <source>
        <strain evidence="2">VKM B-2748</strain>
    </source>
</reference>
<dbReference type="Proteomes" id="UP001143309">
    <property type="component" value="Unassembled WGS sequence"/>
</dbReference>